<proteinExistence type="predicted"/>
<reference evidence="1" key="1">
    <citation type="submission" date="2021-02" db="EMBL/GenBank/DDBJ databases">
        <authorList>
            <person name="Nowell W R."/>
        </authorList>
    </citation>
    <scope>NUCLEOTIDE SEQUENCE</scope>
</reference>
<dbReference type="EMBL" id="CAJNOU010000034">
    <property type="protein sequence ID" value="CAF0822931.1"/>
    <property type="molecule type" value="Genomic_DNA"/>
</dbReference>
<dbReference type="PANTHER" id="PTHR35020">
    <property type="entry name" value="N-ACETYLGLUCOSAMINE-INDUCED PROTEIN 1"/>
    <property type="match status" value="1"/>
</dbReference>
<dbReference type="Proteomes" id="UP000663889">
    <property type="component" value="Unassembled WGS sequence"/>
</dbReference>
<gene>
    <name evidence="1" type="ORF">SEV965_LOCUS1710</name>
</gene>
<dbReference type="AlphaFoldDB" id="A0A813U2W2"/>
<dbReference type="Pfam" id="PF12239">
    <property type="entry name" value="DUF3605"/>
    <property type="match status" value="1"/>
</dbReference>
<organism evidence="1 2">
    <name type="scientific">Rotaria sordida</name>
    <dbReference type="NCBI Taxonomy" id="392033"/>
    <lineage>
        <taxon>Eukaryota</taxon>
        <taxon>Metazoa</taxon>
        <taxon>Spiralia</taxon>
        <taxon>Gnathifera</taxon>
        <taxon>Rotifera</taxon>
        <taxon>Eurotatoria</taxon>
        <taxon>Bdelloidea</taxon>
        <taxon>Philodinida</taxon>
        <taxon>Philodinidae</taxon>
        <taxon>Rotaria</taxon>
    </lineage>
</organism>
<dbReference type="GO" id="GO:0005737">
    <property type="term" value="C:cytoplasm"/>
    <property type="evidence" value="ECO:0007669"/>
    <property type="project" value="TreeGrafter"/>
</dbReference>
<dbReference type="InterPro" id="IPR022036">
    <property type="entry name" value="DUF3605"/>
</dbReference>
<accession>A0A813U2W2</accession>
<dbReference type="GO" id="GO:0006044">
    <property type="term" value="P:N-acetylglucosamine metabolic process"/>
    <property type="evidence" value="ECO:0007669"/>
    <property type="project" value="TreeGrafter"/>
</dbReference>
<sequence>MLNIFIKKSFCHLRFISTIDLTLNVVINKPIEWNYLIKWLENGQEYPLWRDEQQTQRYIEHQLLVSKEYGSMNDFIRINYLKWDVDLDKSSHRRIAIPGVESIKEPLLTPNDFPYNLANGIQHWLIWCDPKPTEPEKIIEEVINKEFHSEQFEKLYFVNPPRLRSISGVFHAHVFTREIKR</sequence>
<dbReference type="PANTHER" id="PTHR35020:SF2">
    <property type="entry name" value="N-ACETYLGLUCOSAMINE-INDUCED PROTEIN 1"/>
    <property type="match status" value="1"/>
</dbReference>
<protein>
    <submittedName>
        <fullName evidence="1">Uncharacterized protein</fullName>
    </submittedName>
</protein>
<comment type="caution">
    <text evidence="1">The sequence shown here is derived from an EMBL/GenBank/DDBJ whole genome shotgun (WGS) entry which is preliminary data.</text>
</comment>
<evidence type="ECO:0000313" key="1">
    <source>
        <dbReference type="EMBL" id="CAF0822931.1"/>
    </source>
</evidence>
<name>A0A813U2W2_9BILA</name>
<evidence type="ECO:0000313" key="2">
    <source>
        <dbReference type="Proteomes" id="UP000663889"/>
    </source>
</evidence>